<organism evidence="1 2">
    <name type="scientific">Ilyodon furcidens</name>
    <name type="common">goldbreast splitfin</name>
    <dbReference type="NCBI Taxonomy" id="33524"/>
    <lineage>
        <taxon>Eukaryota</taxon>
        <taxon>Metazoa</taxon>
        <taxon>Chordata</taxon>
        <taxon>Craniata</taxon>
        <taxon>Vertebrata</taxon>
        <taxon>Euteleostomi</taxon>
        <taxon>Actinopterygii</taxon>
        <taxon>Neopterygii</taxon>
        <taxon>Teleostei</taxon>
        <taxon>Neoteleostei</taxon>
        <taxon>Acanthomorphata</taxon>
        <taxon>Ovalentaria</taxon>
        <taxon>Atherinomorphae</taxon>
        <taxon>Cyprinodontiformes</taxon>
        <taxon>Goodeidae</taxon>
        <taxon>Ilyodon</taxon>
    </lineage>
</organism>
<accession>A0ABV0SWS1</accession>
<keyword evidence="2" id="KW-1185">Reference proteome</keyword>
<gene>
    <name evidence="1" type="ORF">ILYODFUR_012842</name>
</gene>
<proteinExistence type="predicted"/>
<evidence type="ECO:0000313" key="1">
    <source>
        <dbReference type="EMBL" id="MEQ2224974.1"/>
    </source>
</evidence>
<dbReference type="Proteomes" id="UP001482620">
    <property type="component" value="Unassembled WGS sequence"/>
</dbReference>
<dbReference type="EMBL" id="JAHRIQ010012608">
    <property type="protein sequence ID" value="MEQ2224974.1"/>
    <property type="molecule type" value="Genomic_DNA"/>
</dbReference>
<protein>
    <recommendedName>
        <fullName evidence="3">Secreted protein</fullName>
    </recommendedName>
</protein>
<reference evidence="1 2" key="1">
    <citation type="submission" date="2021-06" db="EMBL/GenBank/DDBJ databases">
        <authorList>
            <person name="Palmer J.M."/>
        </authorList>
    </citation>
    <scope>NUCLEOTIDE SEQUENCE [LARGE SCALE GENOMIC DNA]</scope>
    <source>
        <strain evidence="2">if_2019</strain>
        <tissue evidence="1">Muscle</tissue>
    </source>
</reference>
<sequence>MLTTYMKQFVKKTMSIQCASFVCFSLSTCLKLIRYWGAARDVAVVFDSYTKPPVLVRVPTLRPVFPLSPPHFLSAYFKEKQKQTKATSATKNNSRQTKTICLKIQTVSQVW</sequence>
<comment type="caution">
    <text evidence="1">The sequence shown here is derived from an EMBL/GenBank/DDBJ whole genome shotgun (WGS) entry which is preliminary data.</text>
</comment>
<evidence type="ECO:0008006" key="3">
    <source>
        <dbReference type="Google" id="ProtNLM"/>
    </source>
</evidence>
<name>A0ABV0SWS1_9TELE</name>
<evidence type="ECO:0000313" key="2">
    <source>
        <dbReference type="Proteomes" id="UP001482620"/>
    </source>
</evidence>